<dbReference type="PANTHER" id="PTHR12526">
    <property type="entry name" value="GLYCOSYLTRANSFERASE"/>
    <property type="match status" value="1"/>
</dbReference>
<name>X5MPD2_9HYPH</name>
<keyword evidence="2" id="KW-0808">Transferase</keyword>
<feature type="domain" description="Glycosyltransferase subfamily 4-like N-terminal" evidence="1">
    <location>
        <begin position="27"/>
        <end position="201"/>
    </location>
</feature>
<evidence type="ECO:0000313" key="3">
    <source>
        <dbReference type="Proteomes" id="UP000032160"/>
    </source>
</evidence>
<dbReference type="RefSeq" id="WP_063958494.1">
    <property type="nucleotide sequence ID" value="NZ_HG966617.1"/>
</dbReference>
<dbReference type="KEGG" id="pect:BN1012_Phect3119"/>
<dbReference type="EC" id="2.4.-.-" evidence="2"/>
<proteinExistence type="predicted"/>
<dbReference type="PANTHER" id="PTHR12526:SF636">
    <property type="entry name" value="BLL3647 PROTEIN"/>
    <property type="match status" value="1"/>
</dbReference>
<dbReference type="AlphaFoldDB" id="X5MPD2"/>
<dbReference type="Gene3D" id="3.40.50.2000">
    <property type="entry name" value="Glycogen Phosphorylase B"/>
    <property type="match status" value="2"/>
</dbReference>
<dbReference type="Pfam" id="PF13439">
    <property type="entry name" value="Glyco_transf_4"/>
    <property type="match status" value="1"/>
</dbReference>
<dbReference type="Proteomes" id="UP000032160">
    <property type="component" value="Chromosome I"/>
</dbReference>
<keyword evidence="2" id="KW-0328">Glycosyltransferase</keyword>
<dbReference type="InterPro" id="IPR028098">
    <property type="entry name" value="Glyco_trans_4-like_N"/>
</dbReference>
<evidence type="ECO:0000313" key="2">
    <source>
        <dbReference type="EMBL" id="CDO61331.1"/>
    </source>
</evidence>
<protein>
    <submittedName>
        <fullName evidence="2">Glycosyl transferase|GT4</fullName>
        <ecNumber evidence="2">2.4.-.-</ecNumber>
    </submittedName>
</protein>
<dbReference type="HOGENOM" id="CLU_009583_0_3_5"/>
<evidence type="ECO:0000259" key="1">
    <source>
        <dbReference type="Pfam" id="PF13439"/>
    </source>
</evidence>
<dbReference type="SUPFAM" id="SSF53756">
    <property type="entry name" value="UDP-Glycosyltransferase/glycogen phosphorylase"/>
    <property type="match status" value="1"/>
</dbReference>
<keyword evidence="3" id="KW-1185">Reference proteome</keyword>
<gene>
    <name evidence="2" type="ORF">BN1012_Phect3119</name>
</gene>
<dbReference type="GO" id="GO:0016757">
    <property type="term" value="F:glycosyltransferase activity"/>
    <property type="evidence" value="ECO:0007669"/>
    <property type="project" value="UniProtKB-KW"/>
</dbReference>
<dbReference type="CDD" id="cd03801">
    <property type="entry name" value="GT4_PimA-like"/>
    <property type="match status" value="1"/>
</dbReference>
<accession>X5MPD2</accession>
<organism evidence="2 3">
    <name type="scientific">Candidatus Phaeomarinibacter ectocarpi</name>
    <dbReference type="NCBI Taxonomy" id="1458461"/>
    <lineage>
        <taxon>Bacteria</taxon>
        <taxon>Pseudomonadati</taxon>
        <taxon>Pseudomonadota</taxon>
        <taxon>Alphaproteobacteria</taxon>
        <taxon>Hyphomicrobiales</taxon>
        <taxon>Parvibaculaceae</taxon>
        <taxon>Candidatus Phaeomarinibacter</taxon>
    </lineage>
</organism>
<dbReference type="PATRIC" id="fig|1458461.3.peg.3126"/>
<dbReference type="Pfam" id="PF13692">
    <property type="entry name" value="Glyco_trans_1_4"/>
    <property type="match status" value="1"/>
</dbReference>
<dbReference type="OrthoDB" id="9806708at2"/>
<sequence length="411" mass="43893">MTASTHHIEHEAERKLNILHVFRAPAGGLFRHVQDLVRGQVAAGHRVGIVCASNDVSPAAEKALLALEPDLALGMRRIFMSRLADPRDLAAITTVRALRSSQQLDIVHGHGAKGGLMARLAVHRPPNDAAPDRRARSVYTPHGGSLHYDATSLSGMAYLAVEKLLNSQTDAFIFESEFARSVFARKIGAPKGNSQIVHNGVGETDFLPLPNRQSTYDIAFVGELRMLKGIDILLDALATLRGRNLRIVIAGDGPDRDHFIDRACNLGLAPMVTFPGALPAREVFASSKMLVVPSLAESLPYIVLEALAAAMPLVATNCGGIPEIFADRADSLVPPGDALALAEALTRTLDAPAQADAVAKQMRQDIAHRFSVGTMVRGVDDVYRTALTGLPVRDGVPQVMIPATPHSANGA</sequence>
<dbReference type="EMBL" id="HG966617">
    <property type="protein sequence ID" value="CDO61331.1"/>
    <property type="molecule type" value="Genomic_DNA"/>
</dbReference>
<dbReference type="STRING" id="1458461.BN1012_Phect3119"/>
<reference evidence="2 3" key="1">
    <citation type="journal article" date="2014" name="Front. Genet.">
        <title>Genome and metabolic network of "Candidatus Phaeomarinobacter ectocarpi" Ec32, a new candidate genus of Alphaproteobacteria frequently associated with brown algae.</title>
        <authorList>
            <person name="Dittami S.M."/>
            <person name="Barbeyron T."/>
            <person name="Boyen C."/>
            <person name="Cambefort J."/>
            <person name="Collet G."/>
            <person name="Delage L."/>
            <person name="Gobet A."/>
            <person name="Groisillier A."/>
            <person name="Leblanc C."/>
            <person name="Michel G."/>
            <person name="Scornet D."/>
            <person name="Siegel A."/>
            <person name="Tapia J.E."/>
            <person name="Tonon T."/>
        </authorList>
    </citation>
    <scope>NUCLEOTIDE SEQUENCE [LARGE SCALE GENOMIC DNA]</scope>
    <source>
        <strain evidence="2 3">Ec32</strain>
    </source>
</reference>